<dbReference type="AlphaFoldDB" id="A0A8B8K0U7"/>
<keyword evidence="1" id="KW-0175">Coiled coil</keyword>
<dbReference type="RefSeq" id="XP_027337335.1">
    <property type="nucleotide sequence ID" value="XM_027481534.1"/>
</dbReference>
<gene>
    <name evidence="4" type="primary">LOC113851045</name>
</gene>
<dbReference type="InterPro" id="IPR055305">
    <property type="entry name" value="GG3-like"/>
</dbReference>
<protein>
    <submittedName>
        <fullName evidence="4">Guanine nucleotide-binding protein subunit gamma 3-like</fullName>
    </submittedName>
</protein>
<reference evidence="3" key="1">
    <citation type="journal article" date="2019" name="Toxins">
        <title>Detection of Abrin-Like and Prepropulchellin-Like Toxin Genes and Transcripts Using Whole Genome Sequencing and Full-Length Transcript Sequencing of Abrus precatorius.</title>
        <authorList>
            <person name="Hovde B.T."/>
            <person name="Daligault H.E."/>
            <person name="Hanschen E.R."/>
            <person name="Kunde Y.A."/>
            <person name="Johnson M.B."/>
            <person name="Starkenburg S.R."/>
            <person name="Johnson S.L."/>
        </authorList>
    </citation>
    <scope>NUCLEOTIDE SEQUENCE [LARGE SCALE GENOMIC DNA]</scope>
</reference>
<evidence type="ECO:0000256" key="2">
    <source>
        <dbReference type="SAM" id="MobiDB-lite"/>
    </source>
</evidence>
<dbReference type="PANTHER" id="PTHR32378:SF14">
    <property type="match status" value="1"/>
</dbReference>
<reference evidence="4" key="2">
    <citation type="submission" date="2025-08" db="UniProtKB">
        <authorList>
            <consortium name="RefSeq"/>
        </authorList>
    </citation>
    <scope>IDENTIFICATION</scope>
    <source>
        <tissue evidence="4">Young leaves</tissue>
    </source>
</reference>
<organism evidence="3 4">
    <name type="scientific">Abrus precatorius</name>
    <name type="common">Indian licorice</name>
    <name type="synonym">Glycine abrus</name>
    <dbReference type="NCBI Taxonomy" id="3816"/>
    <lineage>
        <taxon>Eukaryota</taxon>
        <taxon>Viridiplantae</taxon>
        <taxon>Streptophyta</taxon>
        <taxon>Embryophyta</taxon>
        <taxon>Tracheophyta</taxon>
        <taxon>Spermatophyta</taxon>
        <taxon>Magnoliopsida</taxon>
        <taxon>eudicotyledons</taxon>
        <taxon>Gunneridae</taxon>
        <taxon>Pentapetalae</taxon>
        <taxon>rosids</taxon>
        <taxon>fabids</taxon>
        <taxon>Fabales</taxon>
        <taxon>Fabaceae</taxon>
        <taxon>Papilionoideae</taxon>
        <taxon>50 kb inversion clade</taxon>
        <taxon>NPAAA clade</taxon>
        <taxon>indigoferoid/millettioid clade</taxon>
        <taxon>Abreae</taxon>
        <taxon>Abrus</taxon>
    </lineage>
</organism>
<dbReference type="OrthoDB" id="1936517at2759"/>
<dbReference type="GeneID" id="113851045"/>
<dbReference type="Proteomes" id="UP000694853">
    <property type="component" value="Unplaced"/>
</dbReference>
<keyword evidence="3" id="KW-1185">Reference proteome</keyword>
<evidence type="ECO:0000313" key="4">
    <source>
        <dbReference type="RefSeq" id="XP_027337335.1"/>
    </source>
</evidence>
<dbReference type="KEGG" id="aprc:113851045"/>
<feature type="coiled-coil region" evidence="1">
    <location>
        <begin position="41"/>
        <end position="68"/>
    </location>
</feature>
<sequence length="158" mass="16968">MDGGYNSSSASLTSTTTLSSSMEHVMRPKSPLPGLVDFHGKRKQLVKIQVLEREIGLLQEELKSLEGLQPASKCCKEVDAFVGSVSDPLTPTRKQTNTEFQRFSKQIRLGWVCCSSSCLLHKKMGKGGCGCSCSSSNSKCCGGCKCLKTASTCAQNCC</sequence>
<evidence type="ECO:0000313" key="3">
    <source>
        <dbReference type="Proteomes" id="UP000694853"/>
    </source>
</evidence>
<feature type="compositionally biased region" description="Low complexity" evidence="2">
    <location>
        <begin position="7"/>
        <end position="21"/>
    </location>
</feature>
<dbReference type="PANTHER" id="PTHR32378">
    <property type="entry name" value="GUANINE NUCLEOTIDE-BINDING PROTEIN SUBUNIT GAMMA 3"/>
    <property type="match status" value="1"/>
</dbReference>
<evidence type="ECO:0000256" key="1">
    <source>
        <dbReference type="SAM" id="Coils"/>
    </source>
</evidence>
<accession>A0A8B8K0U7</accession>
<feature type="region of interest" description="Disordered" evidence="2">
    <location>
        <begin position="1"/>
        <end position="26"/>
    </location>
</feature>
<name>A0A8B8K0U7_ABRPR</name>
<proteinExistence type="predicted"/>